<name>A0A8W8L1E8_MAGGI</name>
<proteinExistence type="predicted"/>
<accession>A0A8W8L1E8</accession>
<sequence>MPGPPLRRAYSQNFLQSFQPSPKKSILSQLCCKSPVWVFSFGIFPALGRDFLAVIQTPTFTPSPHSGFNGFRLHLHAKSQTVKRHSSFQDSVNRLAVKHDRFMRRLSDSLNVTRTADKERKGMEIWEDSSSWKPFQAIVGKDVSIWVQ</sequence>
<protein>
    <submittedName>
        <fullName evidence="1">Uncharacterized protein</fullName>
    </submittedName>
</protein>
<dbReference type="AlphaFoldDB" id="A0A8W8L1E8"/>
<evidence type="ECO:0000313" key="2">
    <source>
        <dbReference type="Proteomes" id="UP000005408"/>
    </source>
</evidence>
<dbReference type="Proteomes" id="UP000005408">
    <property type="component" value="Unassembled WGS sequence"/>
</dbReference>
<dbReference type="EnsemblMetazoa" id="G25989.1">
    <property type="protein sequence ID" value="G25989.1:cds"/>
    <property type="gene ID" value="G25989"/>
</dbReference>
<evidence type="ECO:0000313" key="1">
    <source>
        <dbReference type="EnsemblMetazoa" id="G25989.1:cds"/>
    </source>
</evidence>
<keyword evidence="2" id="KW-1185">Reference proteome</keyword>
<reference evidence="1" key="1">
    <citation type="submission" date="2022-08" db="UniProtKB">
        <authorList>
            <consortium name="EnsemblMetazoa"/>
        </authorList>
    </citation>
    <scope>IDENTIFICATION</scope>
    <source>
        <strain evidence="1">05x7-T-G4-1.051#20</strain>
    </source>
</reference>
<organism evidence="1 2">
    <name type="scientific">Magallana gigas</name>
    <name type="common">Pacific oyster</name>
    <name type="synonym">Crassostrea gigas</name>
    <dbReference type="NCBI Taxonomy" id="29159"/>
    <lineage>
        <taxon>Eukaryota</taxon>
        <taxon>Metazoa</taxon>
        <taxon>Spiralia</taxon>
        <taxon>Lophotrochozoa</taxon>
        <taxon>Mollusca</taxon>
        <taxon>Bivalvia</taxon>
        <taxon>Autobranchia</taxon>
        <taxon>Pteriomorphia</taxon>
        <taxon>Ostreida</taxon>
        <taxon>Ostreoidea</taxon>
        <taxon>Ostreidae</taxon>
        <taxon>Magallana</taxon>
    </lineage>
</organism>